<accession>A0ABY6T4Z6</accession>
<evidence type="ECO:0000256" key="2">
    <source>
        <dbReference type="SAM" id="Phobius"/>
    </source>
</evidence>
<gene>
    <name evidence="3" type="ORF">NCTC11976_01399</name>
</gene>
<protein>
    <recommendedName>
        <fullName evidence="5">Cell division protein FtsL</fullName>
    </recommendedName>
</protein>
<keyword evidence="2" id="KW-0472">Membrane</keyword>
<feature type="coiled-coil region" evidence="1">
    <location>
        <begin position="36"/>
        <end position="70"/>
    </location>
</feature>
<evidence type="ECO:0000313" key="3">
    <source>
        <dbReference type="EMBL" id="VEB35517.1"/>
    </source>
</evidence>
<name>A0ABY6T4Z6_9GAMM</name>
<dbReference type="EMBL" id="LR134173">
    <property type="protein sequence ID" value="VEB35517.1"/>
    <property type="molecule type" value="Genomic_DNA"/>
</dbReference>
<evidence type="ECO:0008006" key="5">
    <source>
        <dbReference type="Google" id="ProtNLM"/>
    </source>
</evidence>
<sequence>MLKGKDKSTGWELGYLVSVIAILGAIYLCFKVYYDVQQLIDKSGNQQAEIEQLQRKVKELSSINSNLVNQINLPYSDKKTFIDELKKIDIDWYVYTNEGNTKNETLVPNSRK</sequence>
<dbReference type="RefSeq" id="WP_028381127.1">
    <property type="nucleotide sequence ID" value="NZ_CAAAIT010000004.1"/>
</dbReference>
<dbReference type="Proteomes" id="UP000277577">
    <property type="component" value="Chromosome"/>
</dbReference>
<feature type="transmembrane region" description="Helical" evidence="2">
    <location>
        <begin position="13"/>
        <end position="34"/>
    </location>
</feature>
<evidence type="ECO:0000256" key="1">
    <source>
        <dbReference type="SAM" id="Coils"/>
    </source>
</evidence>
<evidence type="ECO:0000313" key="4">
    <source>
        <dbReference type="Proteomes" id="UP000277577"/>
    </source>
</evidence>
<organism evidence="3 4">
    <name type="scientific">Legionella cherrii</name>
    <dbReference type="NCBI Taxonomy" id="28084"/>
    <lineage>
        <taxon>Bacteria</taxon>
        <taxon>Pseudomonadati</taxon>
        <taxon>Pseudomonadota</taxon>
        <taxon>Gammaproteobacteria</taxon>
        <taxon>Legionellales</taxon>
        <taxon>Legionellaceae</taxon>
        <taxon>Legionella</taxon>
    </lineage>
</organism>
<keyword evidence="1" id="KW-0175">Coiled coil</keyword>
<keyword evidence="4" id="KW-1185">Reference proteome</keyword>
<keyword evidence="2" id="KW-1133">Transmembrane helix</keyword>
<reference evidence="3 4" key="1">
    <citation type="submission" date="2018-12" db="EMBL/GenBank/DDBJ databases">
        <authorList>
            <consortium name="Pathogen Informatics"/>
        </authorList>
    </citation>
    <scope>NUCLEOTIDE SEQUENCE [LARGE SCALE GENOMIC DNA]</scope>
    <source>
        <strain evidence="3 4">NCTC11976</strain>
    </source>
</reference>
<keyword evidence="2" id="KW-0812">Transmembrane</keyword>
<proteinExistence type="predicted"/>